<reference evidence="1" key="1">
    <citation type="submission" date="2014-09" db="EMBL/GenBank/DDBJ databases">
        <authorList>
            <person name="Magalhaes I.L.F."/>
            <person name="Oliveira U."/>
            <person name="Santos F.R."/>
            <person name="Vidigal T.H.D.A."/>
            <person name="Brescovit A.D."/>
            <person name="Santos A.J."/>
        </authorList>
    </citation>
    <scope>NUCLEOTIDE SEQUENCE</scope>
    <source>
        <tissue evidence="1">Shoot tissue taken approximately 20 cm above the soil surface</tissue>
    </source>
</reference>
<dbReference type="PROSITE" id="PS51257">
    <property type="entry name" value="PROKAR_LIPOPROTEIN"/>
    <property type="match status" value="1"/>
</dbReference>
<evidence type="ECO:0000313" key="1">
    <source>
        <dbReference type="EMBL" id="JAD53119.1"/>
    </source>
</evidence>
<dbReference type="EMBL" id="GBRH01244776">
    <property type="protein sequence ID" value="JAD53119.1"/>
    <property type="molecule type" value="Transcribed_RNA"/>
</dbReference>
<name>A0A0A9RYM2_ARUDO</name>
<dbReference type="AlphaFoldDB" id="A0A0A9RYM2"/>
<organism evidence="1">
    <name type="scientific">Arundo donax</name>
    <name type="common">Giant reed</name>
    <name type="synonym">Donax arundinaceus</name>
    <dbReference type="NCBI Taxonomy" id="35708"/>
    <lineage>
        <taxon>Eukaryota</taxon>
        <taxon>Viridiplantae</taxon>
        <taxon>Streptophyta</taxon>
        <taxon>Embryophyta</taxon>
        <taxon>Tracheophyta</taxon>
        <taxon>Spermatophyta</taxon>
        <taxon>Magnoliopsida</taxon>
        <taxon>Liliopsida</taxon>
        <taxon>Poales</taxon>
        <taxon>Poaceae</taxon>
        <taxon>PACMAD clade</taxon>
        <taxon>Arundinoideae</taxon>
        <taxon>Arundineae</taxon>
        <taxon>Arundo</taxon>
    </lineage>
</organism>
<sequence length="41" mass="4414">MRAVPSSDCFWLISSSQLCLSSMSSSSCLFNFISSLDSSDS</sequence>
<reference evidence="1" key="2">
    <citation type="journal article" date="2015" name="Data Brief">
        <title>Shoot transcriptome of the giant reed, Arundo donax.</title>
        <authorList>
            <person name="Barrero R.A."/>
            <person name="Guerrero F.D."/>
            <person name="Moolhuijzen P."/>
            <person name="Goolsby J.A."/>
            <person name="Tidwell J."/>
            <person name="Bellgard S.E."/>
            <person name="Bellgard M.I."/>
        </authorList>
    </citation>
    <scope>NUCLEOTIDE SEQUENCE</scope>
    <source>
        <tissue evidence="1">Shoot tissue taken approximately 20 cm above the soil surface</tissue>
    </source>
</reference>
<accession>A0A0A9RYM2</accession>
<proteinExistence type="predicted"/>
<protein>
    <submittedName>
        <fullName evidence="1">Uncharacterized protein</fullName>
    </submittedName>
</protein>